<keyword evidence="1" id="KW-0812">Transmembrane</keyword>
<accession>A0A1V0NXE9</accession>
<gene>
    <name evidence="3" type="ORF">LL1196_2223</name>
    <name evidence="2" type="ORF">LLJM3_2212</name>
</gene>
<feature type="transmembrane region" description="Helical" evidence="1">
    <location>
        <begin position="35"/>
        <end position="55"/>
    </location>
</feature>
<dbReference type="EMBL" id="CP015901">
    <property type="protein sequence ID" value="ARE24385.1"/>
    <property type="molecule type" value="Genomic_DNA"/>
</dbReference>
<evidence type="ECO:0000313" key="2">
    <source>
        <dbReference type="EMBL" id="ARE24385.1"/>
    </source>
</evidence>
<dbReference type="Proteomes" id="UP000192161">
    <property type="component" value="Chromosome"/>
</dbReference>
<name>A0A1V0NXE9_LACLC</name>
<evidence type="ECO:0000256" key="1">
    <source>
        <dbReference type="SAM" id="Phobius"/>
    </source>
</evidence>
<sequence>MKKIVFWSFLWAAILGVFNTLIFNPLNDKFPNLSWLWTTLYFGIPFVACVVIILVSRNRNKK</sequence>
<reference evidence="2" key="3">
    <citation type="submission" date="2023-04" db="EMBL/GenBank/DDBJ databases">
        <authorList>
            <person name="McDonnell B."/>
        </authorList>
    </citation>
    <scope>NUCLEOTIDE SEQUENCE</scope>
    <source>
        <strain evidence="2">JM3</strain>
    </source>
</reference>
<dbReference type="EMBL" id="CP032148">
    <property type="protein sequence ID" value="QSD63832.1"/>
    <property type="molecule type" value="Genomic_DNA"/>
</dbReference>
<keyword evidence="1" id="KW-1133">Transmembrane helix</keyword>
<dbReference type="AlphaFoldDB" id="A0A1V0NXE9"/>
<organism evidence="3 5">
    <name type="scientific">Lactococcus lactis subsp. cremoris</name>
    <name type="common">Streptococcus cremoris</name>
    <dbReference type="NCBI Taxonomy" id="1359"/>
    <lineage>
        <taxon>Bacteria</taxon>
        <taxon>Bacillati</taxon>
        <taxon>Bacillota</taxon>
        <taxon>Bacilli</taxon>
        <taxon>Lactobacillales</taxon>
        <taxon>Streptococcaceae</taxon>
        <taxon>Lactococcus</taxon>
    </lineage>
</organism>
<reference evidence="3" key="2">
    <citation type="journal article" date="2020" name="Mol. Microbiol.">
        <title>The CWPS Rubik's cube: Linking diversity of cell wall polysaccharide structures with the encoded biosynthetic machinery of selected Lactococcus lactis strains.</title>
        <authorList>
            <person name="Mahony J."/>
            <person name="Frantzen C."/>
            <person name="Vinogradov E."/>
            <person name="Sadovskaya I."/>
            <person name="Theodorou I."/>
            <person name="Kelleher P."/>
            <person name="Chapot-Chartier M.P."/>
            <person name="Cambillau C."/>
            <person name="Holo H."/>
            <person name="van Sinderen D."/>
        </authorList>
    </citation>
    <scope>NUCLEOTIDE SEQUENCE</scope>
    <source>
        <strain evidence="3">1196</strain>
    </source>
</reference>
<evidence type="ECO:0000313" key="3">
    <source>
        <dbReference type="EMBL" id="QSD63832.1"/>
    </source>
</evidence>
<dbReference type="RefSeq" id="WP_011677010.1">
    <property type="nucleotide sequence ID" value="NZ_CP015899.2"/>
</dbReference>
<proteinExistence type="predicted"/>
<reference evidence="2 4" key="1">
    <citation type="journal article" date="2017" name="BMC Genomics">
        <title>Comparative and functional genomics of the Lactococcus lactis taxon; insights into evolution and niche adaptation.</title>
        <authorList>
            <person name="Kelleher P."/>
            <person name="Bottacini F."/>
            <person name="Mahony J."/>
            <person name="Kilcawley K.N."/>
            <person name="van Sinderen D."/>
        </authorList>
    </citation>
    <scope>NUCLEOTIDE SEQUENCE [LARGE SCALE GENOMIC DNA]</scope>
    <source>
        <strain evidence="2 4">JM3</strain>
    </source>
</reference>
<evidence type="ECO:0000313" key="4">
    <source>
        <dbReference type="Proteomes" id="UP000192161"/>
    </source>
</evidence>
<dbReference type="Proteomes" id="UP000663552">
    <property type="component" value="Chromosome"/>
</dbReference>
<protein>
    <submittedName>
        <fullName evidence="3">Uncharacterized protein</fullName>
    </submittedName>
</protein>
<evidence type="ECO:0000313" key="5">
    <source>
        <dbReference type="Proteomes" id="UP000663552"/>
    </source>
</evidence>
<keyword evidence="1" id="KW-0472">Membrane</keyword>